<evidence type="ECO:0000256" key="5">
    <source>
        <dbReference type="SAM" id="MobiDB-lite"/>
    </source>
</evidence>
<evidence type="ECO:0000313" key="7">
    <source>
        <dbReference type="EMBL" id="EMR67164.1"/>
    </source>
</evidence>
<evidence type="ECO:0000256" key="3">
    <source>
        <dbReference type="ARBA" id="ARBA00022989"/>
    </source>
</evidence>
<dbReference type="InterPro" id="IPR045863">
    <property type="entry name" value="CorA_TM1_TM2"/>
</dbReference>
<dbReference type="eggNOG" id="ENOG502RS82">
    <property type="taxonomic scope" value="Eukaryota"/>
</dbReference>
<dbReference type="OrthoDB" id="5428055at2759"/>
<proteinExistence type="predicted"/>
<evidence type="ECO:0000256" key="4">
    <source>
        <dbReference type="ARBA" id="ARBA00023136"/>
    </source>
</evidence>
<keyword evidence="4 6" id="KW-0472">Membrane</keyword>
<dbReference type="GO" id="GO:0008233">
    <property type="term" value="F:peptidase activity"/>
    <property type="evidence" value="ECO:0007669"/>
    <property type="project" value="UniProtKB-KW"/>
</dbReference>
<reference evidence="8" key="1">
    <citation type="journal article" date="2013" name="Genome Announc.">
        <title>Draft genome sequence of the grapevine dieback fungus Eutypa lata UCR-EL1.</title>
        <authorList>
            <person name="Blanco-Ulate B."/>
            <person name="Rolshausen P.E."/>
            <person name="Cantu D."/>
        </authorList>
    </citation>
    <scope>NUCLEOTIDE SEQUENCE [LARGE SCALE GENOMIC DNA]</scope>
    <source>
        <strain evidence="8">UCR-EL1</strain>
    </source>
</reference>
<comment type="subcellular location">
    <subcellularLocation>
        <location evidence="1">Membrane</location>
        <topology evidence="1">Multi-pass membrane protein</topology>
    </subcellularLocation>
</comment>
<dbReference type="OMA" id="FCRASLW"/>
<dbReference type="AlphaFoldDB" id="M7SLC2"/>
<feature type="region of interest" description="Disordered" evidence="5">
    <location>
        <begin position="340"/>
        <end position="365"/>
    </location>
</feature>
<keyword evidence="7" id="KW-0378">Hydrolase</keyword>
<protein>
    <submittedName>
        <fullName evidence="7">Putative cysteine protease domain-containing protein</fullName>
    </submittedName>
</protein>
<keyword evidence="7" id="KW-0645">Protease</keyword>
<dbReference type="GO" id="GO:0016020">
    <property type="term" value="C:membrane"/>
    <property type="evidence" value="ECO:0007669"/>
    <property type="project" value="UniProtKB-SubCell"/>
</dbReference>
<organism evidence="7 8">
    <name type="scientific">Eutypa lata (strain UCR-EL1)</name>
    <name type="common">Grapevine dieback disease fungus</name>
    <name type="synonym">Eutypa armeniacae</name>
    <dbReference type="NCBI Taxonomy" id="1287681"/>
    <lineage>
        <taxon>Eukaryota</taxon>
        <taxon>Fungi</taxon>
        <taxon>Dikarya</taxon>
        <taxon>Ascomycota</taxon>
        <taxon>Pezizomycotina</taxon>
        <taxon>Sordariomycetes</taxon>
        <taxon>Xylariomycetidae</taxon>
        <taxon>Xylariales</taxon>
        <taxon>Diatrypaceae</taxon>
        <taxon>Eutypa</taxon>
    </lineage>
</organism>
<dbReference type="EMBL" id="KB706502">
    <property type="protein sequence ID" value="EMR67164.1"/>
    <property type="molecule type" value="Genomic_DNA"/>
</dbReference>
<keyword evidence="2 6" id="KW-0812">Transmembrane</keyword>
<accession>M7SLC2</accession>
<feature type="compositionally biased region" description="Low complexity" evidence="5">
    <location>
        <begin position="447"/>
        <end position="456"/>
    </location>
</feature>
<dbReference type="Gene3D" id="1.20.58.340">
    <property type="entry name" value="Magnesium transport protein CorA, transmembrane region"/>
    <property type="match status" value="1"/>
</dbReference>
<evidence type="ECO:0000313" key="8">
    <source>
        <dbReference type="Proteomes" id="UP000012174"/>
    </source>
</evidence>
<dbReference type="HOGENOM" id="CLU_474870_0_0_1"/>
<evidence type="ECO:0000256" key="2">
    <source>
        <dbReference type="ARBA" id="ARBA00022692"/>
    </source>
</evidence>
<evidence type="ECO:0000256" key="1">
    <source>
        <dbReference type="ARBA" id="ARBA00004141"/>
    </source>
</evidence>
<dbReference type="STRING" id="1287681.M7SLC2"/>
<keyword evidence="8" id="KW-1185">Reference proteome</keyword>
<feature type="region of interest" description="Disordered" evidence="5">
    <location>
        <begin position="443"/>
        <end position="528"/>
    </location>
</feature>
<dbReference type="GO" id="GO:0006508">
    <property type="term" value="P:proteolysis"/>
    <property type="evidence" value="ECO:0007669"/>
    <property type="project" value="UniProtKB-KW"/>
</dbReference>
<keyword evidence="3 6" id="KW-1133">Transmembrane helix</keyword>
<dbReference type="SUPFAM" id="SSF144083">
    <property type="entry name" value="Magnesium transport protein CorA, transmembrane region"/>
    <property type="match status" value="1"/>
</dbReference>
<evidence type="ECO:0000256" key="6">
    <source>
        <dbReference type="SAM" id="Phobius"/>
    </source>
</evidence>
<dbReference type="KEGG" id="ela:UCREL1_5848"/>
<sequence length="570" mass="63175">MHRQPGPAPGIRIYSRGGLGGLNATGEYGASEKDAIEKAYVLEWADNSKFAQRRLNSAEELRAGIEEKSPAKHRLFVIRGLPTDYLEVLRELLDIDPHFIDSHVRRQTYRPLGHRHGDANATFGHFDYPELVGCGPELMMSYVSQVDDLMGDPIVHPLSKFGDTAAMFCRASLWTSSKLGVLLLDRPLWMARSSGIYKARHSTKIAKSALSSKTHRGVELVGGDDIPSLEALLTDHLTVPRSASSSNVADVLKQIVLRQWSEFFEALALEPPSSVDESVALYWQVQQSLERNLETSRPVKKQATPQPLTSDWEWLLARLERQTHILSRLITPITNIELPPQVGRSTGDNADVEDTRHHNTSQLDENQRSLDRVTYLGGVLLPITVVSGILSMNDEFSPGGEMFFVFWAVTMPLCLTTLLVIYADSIRKVEVWIEVAATGISPEDEISNSSSSSSNSAPSELVPDLEEARLSSAAMPMASRRRRRPQQQQQQRHGGDECTGMPAGPGFIAEQSFSSSSGKSGKAKRWKKQQLGWMGACKSIFRIYKLKQLQIQDPPGLRPTAAGRRGTQSI</sequence>
<dbReference type="Proteomes" id="UP000012174">
    <property type="component" value="Unassembled WGS sequence"/>
</dbReference>
<feature type="transmembrane region" description="Helical" evidence="6">
    <location>
        <begin position="404"/>
        <end position="423"/>
    </location>
</feature>
<name>M7SLC2_EUTLA</name>
<gene>
    <name evidence="7" type="ORF">UCREL1_5848</name>
</gene>